<reference evidence="2" key="2">
    <citation type="submission" date="2020-09" db="EMBL/GenBank/DDBJ databases">
        <authorList>
            <person name="Sun Q."/>
            <person name="Ohkuma M."/>
        </authorList>
    </citation>
    <scope>NUCLEOTIDE SEQUENCE</scope>
    <source>
        <strain evidence="2">JCM 13064</strain>
    </source>
</reference>
<dbReference type="AlphaFoldDB" id="A0A917QPI9"/>
<evidence type="ECO:0000313" key="3">
    <source>
        <dbReference type="Proteomes" id="UP000645217"/>
    </source>
</evidence>
<dbReference type="RefSeq" id="WP_189160917.1">
    <property type="nucleotide sequence ID" value="NZ_BMNT01000001.1"/>
</dbReference>
<gene>
    <name evidence="2" type="ORF">GCM10007964_01150</name>
</gene>
<organism evidence="2 3">
    <name type="scientific">Sphaerisporangium melleum</name>
    <dbReference type="NCBI Taxonomy" id="321316"/>
    <lineage>
        <taxon>Bacteria</taxon>
        <taxon>Bacillati</taxon>
        <taxon>Actinomycetota</taxon>
        <taxon>Actinomycetes</taxon>
        <taxon>Streptosporangiales</taxon>
        <taxon>Streptosporangiaceae</taxon>
        <taxon>Sphaerisporangium</taxon>
    </lineage>
</organism>
<proteinExistence type="predicted"/>
<keyword evidence="1" id="KW-0812">Transmembrane</keyword>
<dbReference type="Proteomes" id="UP000645217">
    <property type="component" value="Unassembled WGS sequence"/>
</dbReference>
<keyword evidence="1" id="KW-0472">Membrane</keyword>
<keyword evidence="1" id="KW-1133">Transmembrane helix</keyword>
<dbReference type="EMBL" id="BMNT01000001">
    <property type="protein sequence ID" value="GGK61743.1"/>
    <property type="molecule type" value="Genomic_DNA"/>
</dbReference>
<protein>
    <submittedName>
        <fullName evidence="2">Uncharacterized protein</fullName>
    </submittedName>
</protein>
<evidence type="ECO:0000313" key="2">
    <source>
        <dbReference type="EMBL" id="GGK61743.1"/>
    </source>
</evidence>
<feature type="transmembrane region" description="Helical" evidence="1">
    <location>
        <begin position="38"/>
        <end position="55"/>
    </location>
</feature>
<keyword evidence="3" id="KW-1185">Reference proteome</keyword>
<accession>A0A917QPI9</accession>
<name>A0A917QPI9_9ACTN</name>
<comment type="caution">
    <text evidence="2">The sequence shown here is derived from an EMBL/GenBank/DDBJ whole genome shotgun (WGS) entry which is preliminary data.</text>
</comment>
<sequence length="92" mass="10273">MPDLVIALIGAAVLAAIQLTGAALYTWASPHDARDVWESYAIVNGWWFLAPLSVLRDARWHWRQRHLRTPQGGPGALLARIAIRITRGRNHA</sequence>
<reference evidence="2" key="1">
    <citation type="journal article" date="2014" name="Int. J. Syst. Evol. Microbiol.">
        <title>Complete genome sequence of Corynebacterium casei LMG S-19264T (=DSM 44701T), isolated from a smear-ripened cheese.</title>
        <authorList>
            <consortium name="US DOE Joint Genome Institute (JGI-PGF)"/>
            <person name="Walter F."/>
            <person name="Albersmeier A."/>
            <person name="Kalinowski J."/>
            <person name="Ruckert C."/>
        </authorList>
    </citation>
    <scope>NUCLEOTIDE SEQUENCE</scope>
    <source>
        <strain evidence="2">JCM 13064</strain>
    </source>
</reference>
<evidence type="ECO:0000256" key="1">
    <source>
        <dbReference type="SAM" id="Phobius"/>
    </source>
</evidence>